<comment type="caution">
    <text evidence="2">The sequence shown here is derived from an EMBL/GenBank/DDBJ whole genome shotgun (WGS) entry which is preliminary data.</text>
</comment>
<organism evidence="2 3">
    <name type="scientific">Aureimonas flava</name>
    <dbReference type="NCBI Taxonomy" id="2320271"/>
    <lineage>
        <taxon>Bacteria</taxon>
        <taxon>Pseudomonadati</taxon>
        <taxon>Pseudomonadota</taxon>
        <taxon>Alphaproteobacteria</taxon>
        <taxon>Hyphomicrobiales</taxon>
        <taxon>Aurantimonadaceae</taxon>
        <taxon>Aureimonas</taxon>
    </lineage>
</organism>
<dbReference type="EMBL" id="QYRN01000002">
    <property type="protein sequence ID" value="RIY02581.1"/>
    <property type="molecule type" value="Genomic_DNA"/>
</dbReference>
<keyword evidence="3" id="KW-1185">Reference proteome</keyword>
<dbReference type="OrthoDB" id="7409377at2"/>
<dbReference type="RefSeq" id="WP_119538659.1">
    <property type="nucleotide sequence ID" value="NZ_QYRN01000002.1"/>
</dbReference>
<name>A0A3A1WV74_9HYPH</name>
<dbReference type="Proteomes" id="UP000265750">
    <property type="component" value="Unassembled WGS sequence"/>
</dbReference>
<reference evidence="3" key="1">
    <citation type="submission" date="2018-09" db="EMBL/GenBank/DDBJ databases">
        <authorList>
            <person name="Tuo L."/>
        </authorList>
    </citation>
    <scope>NUCLEOTIDE SEQUENCE [LARGE SCALE GENOMIC DNA]</scope>
    <source>
        <strain evidence="3">M2BS4Y-1</strain>
    </source>
</reference>
<evidence type="ECO:0000313" key="3">
    <source>
        <dbReference type="Proteomes" id="UP000265750"/>
    </source>
</evidence>
<proteinExistence type="predicted"/>
<evidence type="ECO:0000313" key="2">
    <source>
        <dbReference type="EMBL" id="RIY02581.1"/>
    </source>
</evidence>
<protein>
    <submittedName>
        <fullName evidence="2">Formate dehydrogenase</fullName>
    </submittedName>
</protein>
<accession>A0A3A1WV74</accession>
<dbReference type="Pfam" id="PF11390">
    <property type="entry name" value="FdsD"/>
    <property type="match status" value="1"/>
</dbReference>
<evidence type="ECO:0000256" key="1">
    <source>
        <dbReference type="SAM" id="MobiDB-lite"/>
    </source>
</evidence>
<dbReference type="InterPro" id="IPR021074">
    <property type="entry name" value="Formate_DH_dsu"/>
</dbReference>
<feature type="region of interest" description="Disordered" evidence="1">
    <location>
        <begin position="85"/>
        <end position="106"/>
    </location>
</feature>
<sequence>MSAAEGAAHGGEADKLVTMVNQVARFFESQAHEPGVLGIADHVAAFWTPRMRQTIFRHLDGGGAGLRPLAREGLDALRARPPKAASARLEAAGGVSVGTEPGSDAG</sequence>
<gene>
    <name evidence="2" type="ORF">D3218_04235</name>
</gene>
<dbReference type="AlphaFoldDB" id="A0A3A1WV74"/>